<dbReference type="EMBL" id="OCNF01000002">
    <property type="protein sequence ID" value="SOD65508.1"/>
    <property type="molecule type" value="Genomic_DNA"/>
</dbReference>
<keyword evidence="1" id="KW-1133">Transmembrane helix</keyword>
<dbReference type="AlphaFoldDB" id="A0A286E3K9"/>
<dbReference type="Proteomes" id="UP000219669">
    <property type="component" value="Unassembled WGS sequence"/>
</dbReference>
<proteinExistence type="predicted"/>
<keyword evidence="1" id="KW-0812">Transmembrane</keyword>
<feature type="transmembrane region" description="Helical" evidence="1">
    <location>
        <begin position="30"/>
        <end position="52"/>
    </location>
</feature>
<reference evidence="2 3" key="1">
    <citation type="submission" date="2017-09" db="EMBL/GenBank/DDBJ databases">
        <authorList>
            <person name="Ehlers B."/>
            <person name="Leendertz F.H."/>
        </authorList>
    </citation>
    <scope>NUCLEOTIDE SEQUENCE [LARGE SCALE GENOMIC DNA]</scope>
    <source>
        <strain evidence="2 3">DSM 16848</strain>
    </source>
</reference>
<evidence type="ECO:0000313" key="2">
    <source>
        <dbReference type="EMBL" id="SOD65508.1"/>
    </source>
</evidence>
<gene>
    <name evidence="2" type="ORF">SAMN02746062_00315</name>
</gene>
<protein>
    <submittedName>
        <fullName evidence="2">Uncharacterized protein</fullName>
    </submittedName>
</protein>
<dbReference type="RefSeq" id="WP_179655763.1">
    <property type="nucleotide sequence ID" value="NZ_CP083931.1"/>
</dbReference>
<keyword evidence="3" id="KW-1185">Reference proteome</keyword>
<evidence type="ECO:0000256" key="1">
    <source>
        <dbReference type="SAM" id="Phobius"/>
    </source>
</evidence>
<sequence>METVFEILGHLGNALIGFGNLDDEDSPHHWVAWLAMILMFLAAVGMTVLIFLEI</sequence>
<evidence type="ECO:0000313" key="3">
    <source>
        <dbReference type="Proteomes" id="UP000219669"/>
    </source>
</evidence>
<organism evidence="2 3">
    <name type="scientific">Alysiella filiformis DSM 16848</name>
    <dbReference type="NCBI Taxonomy" id="1120981"/>
    <lineage>
        <taxon>Bacteria</taxon>
        <taxon>Pseudomonadati</taxon>
        <taxon>Pseudomonadota</taxon>
        <taxon>Betaproteobacteria</taxon>
        <taxon>Neisseriales</taxon>
        <taxon>Neisseriaceae</taxon>
        <taxon>Alysiella</taxon>
    </lineage>
</organism>
<accession>A0A286E3K9</accession>
<keyword evidence="1" id="KW-0472">Membrane</keyword>
<name>A0A286E3K9_9NEIS</name>